<name>A0A8R7ULZ2_TRIUA</name>
<keyword evidence="13" id="KW-1185">Reference proteome</keyword>
<organism evidence="12 13">
    <name type="scientific">Triticum urartu</name>
    <name type="common">Red wild einkorn</name>
    <name type="synonym">Crithodium urartu</name>
    <dbReference type="NCBI Taxonomy" id="4572"/>
    <lineage>
        <taxon>Eukaryota</taxon>
        <taxon>Viridiplantae</taxon>
        <taxon>Streptophyta</taxon>
        <taxon>Embryophyta</taxon>
        <taxon>Tracheophyta</taxon>
        <taxon>Spermatophyta</taxon>
        <taxon>Magnoliopsida</taxon>
        <taxon>Liliopsida</taxon>
        <taxon>Poales</taxon>
        <taxon>Poaceae</taxon>
        <taxon>BOP clade</taxon>
        <taxon>Pooideae</taxon>
        <taxon>Triticodae</taxon>
        <taxon>Triticeae</taxon>
        <taxon>Triticinae</taxon>
        <taxon>Triticum</taxon>
    </lineage>
</organism>
<keyword evidence="4" id="KW-1070">Brassinosteroid signaling pathway</keyword>
<dbReference type="FunFam" id="3.80.10.10:FF:000041">
    <property type="entry name" value="LRR receptor-like serine/threonine-protein kinase ERECTA"/>
    <property type="match status" value="1"/>
</dbReference>
<evidence type="ECO:0000256" key="8">
    <source>
        <dbReference type="ARBA" id="ARBA00022989"/>
    </source>
</evidence>
<evidence type="ECO:0000256" key="5">
    <source>
        <dbReference type="ARBA" id="ARBA00022692"/>
    </source>
</evidence>
<keyword evidence="10" id="KW-0325">Glycoprotein</keyword>
<dbReference type="EnsemblPlants" id="TuG1812G0500005512.01.T01">
    <property type="protein sequence ID" value="TuG1812G0500005512.01.T01"/>
    <property type="gene ID" value="TuG1812G0500005512.01"/>
</dbReference>
<keyword evidence="3" id="KW-0433">Leucine-rich repeat</keyword>
<keyword evidence="8 11" id="KW-1133">Transmembrane helix</keyword>
<accession>A0A8R7ULZ2</accession>
<proteinExistence type="inferred from homology"/>
<sequence length="395" mass="43160">MNDNRISGNIHATFCGLASLHDLDLSNNQFNGQLPSCWWEFKLMTAMDLSNNSFSGEILTAMADHNCSLDSFHLAGNGFTGAFPPLLQDCKLLATVDIGNNQFFGGIPAWIGSQLPSLKILRLGSNNFTGQIPLELSRLSQLQLLNMANNSLTGSIPVAFSNLTSMRHNLPPLDGPRDSAPLQIMPNGRPKVDQFPERVNISWKGREQTFQKSIGLITGIDLSCNRLTENIPEELTYLEALRFLNLSRNDLSGSIPARIGRLELLEFLDLSCNELSGGIPPSISNLPALGVLNLSNNHLQGRIPTGNQLQTLADPSIYGNNLGLCGFPLSPCEPTLGKGTEDHTELIDLGLCYSVILGVVSGFWLWFGALFFLEQWRFCFLRSVDGLGIKIGVTS</sequence>
<dbReference type="SMART" id="SM00369">
    <property type="entry name" value="LRR_TYP"/>
    <property type="match status" value="5"/>
</dbReference>
<reference evidence="13" key="1">
    <citation type="journal article" date="2013" name="Nature">
        <title>Draft genome of the wheat A-genome progenitor Triticum urartu.</title>
        <authorList>
            <person name="Ling H.Q."/>
            <person name="Zhao S."/>
            <person name="Liu D."/>
            <person name="Wang J."/>
            <person name="Sun H."/>
            <person name="Zhang C."/>
            <person name="Fan H."/>
            <person name="Li D."/>
            <person name="Dong L."/>
            <person name="Tao Y."/>
            <person name="Gao C."/>
            <person name="Wu H."/>
            <person name="Li Y."/>
            <person name="Cui Y."/>
            <person name="Guo X."/>
            <person name="Zheng S."/>
            <person name="Wang B."/>
            <person name="Yu K."/>
            <person name="Liang Q."/>
            <person name="Yang W."/>
            <person name="Lou X."/>
            <person name="Chen J."/>
            <person name="Feng M."/>
            <person name="Jian J."/>
            <person name="Zhang X."/>
            <person name="Luo G."/>
            <person name="Jiang Y."/>
            <person name="Liu J."/>
            <person name="Wang Z."/>
            <person name="Sha Y."/>
            <person name="Zhang B."/>
            <person name="Wu H."/>
            <person name="Tang D."/>
            <person name="Shen Q."/>
            <person name="Xue P."/>
            <person name="Zou S."/>
            <person name="Wang X."/>
            <person name="Liu X."/>
            <person name="Wang F."/>
            <person name="Yang Y."/>
            <person name="An X."/>
            <person name="Dong Z."/>
            <person name="Zhang K."/>
            <person name="Zhang X."/>
            <person name="Luo M.C."/>
            <person name="Dvorak J."/>
            <person name="Tong Y."/>
            <person name="Wang J."/>
            <person name="Yang H."/>
            <person name="Li Z."/>
            <person name="Wang D."/>
            <person name="Zhang A."/>
            <person name="Wang J."/>
        </authorList>
    </citation>
    <scope>NUCLEOTIDE SEQUENCE</scope>
    <source>
        <strain evidence="13">cv. G1812</strain>
    </source>
</reference>
<dbReference type="PANTHER" id="PTHR48065">
    <property type="entry name" value="OS10G0469600 PROTEIN"/>
    <property type="match status" value="1"/>
</dbReference>
<dbReference type="GO" id="GO:0016020">
    <property type="term" value="C:membrane"/>
    <property type="evidence" value="ECO:0007669"/>
    <property type="project" value="UniProtKB-SubCell"/>
</dbReference>
<comment type="subcellular location">
    <subcellularLocation>
        <location evidence="1">Membrane</location>
        <topology evidence="1">Single-pass membrane protein</topology>
    </subcellularLocation>
</comment>
<dbReference type="PANTHER" id="PTHR48065:SF15">
    <property type="entry name" value="LEUCINE-RICH REPEAT-CONTAINING N-TERMINAL PLANT-TYPE DOMAIN-CONTAINING PROTEIN"/>
    <property type="match status" value="1"/>
</dbReference>
<evidence type="ECO:0000256" key="1">
    <source>
        <dbReference type="ARBA" id="ARBA00004167"/>
    </source>
</evidence>
<keyword evidence="9 11" id="KW-0472">Membrane</keyword>
<evidence type="ECO:0000256" key="6">
    <source>
        <dbReference type="ARBA" id="ARBA00022729"/>
    </source>
</evidence>
<reference evidence="12" key="3">
    <citation type="submission" date="2022-06" db="UniProtKB">
        <authorList>
            <consortium name="EnsemblPlants"/>
        </authorList>
    </citation>
    <scope>IDENTIFICATION</scope>
</reference>
<evidence type="ECO:0000256" key="9">
    <source>
        <dbReference type="ARBA" id="ARBA00023136"/>
    </source>
</evidence>
<protein>
    <submittedName>
        <fullName evidence="12">Uncharacterized protein</fullName>
    </submittedName>
</protein>
<dbReference type="InterPro" id="IPR032675">
    <property type="entry name" value="LRR_dom_sf"/>
</dbReference>
<dbReference type="AlphaFoldDB" id="A0A8R7ULZ2"/>
<evidence type="ECO:0000256" key="4">
    <source>
        <dbReference type="ARBA" id="ARBA00022626"/>
    </source>
</evidence>
<dbReference type="FunFam" id="3.80.10.10:FF:000111">
    <property type="entry name" value="LRR receptor-like serine/threonine-protein kinase ERECTA"/>
    <property type="match status" value="1"/>
</dbReference>
<evidence type="ECO:0000256" key="2">
    <source>
        <dbReference type="ARBA" id="ARBA00009592"/>
    </source>
</evidence>
<evidence type="ECO:0000256" key="7">
    <source>
        <dbReference type="ARBA" id="ARBA00022737"/>
    </source>
</evidence>
<evidence type="ECO:0000256" key="11">
    <source>
        <dbReference type="SAM" id="Phobius"/>
    </source>
</evidence>
<dbReference type="Pfam" id="PF00560">
    <property type="entry name" value="LRR_1"/>
    <property type="match status" value="7"/>
</dbReference>
<dbReference type="Gene3D" id="3.80.10.10">
    <property type="entry name" value="Ribonuclease Inhibitor"/>
    <property type="match status" value="1"/>
</dbReference>
<evidence type="ECO:0000256" key="10">
    <source>
        <dbReference type="ARBA" id="ARBA00023180"/>
    </source>
</evidence>
<comment type="similarity">
    <text evidence="2">Belongs to the RLP family.</text>
</comment>
<dbReference type="InterPro" id="IPR003591">
    <property type="entry name" value="Leu-rich_rpt_typical-subtyp"/>
</dbReference>
<dbReference type="SUPFAM" id="SSF52058">
    <property type="entry name" value="L domain-like"/>
    <property type="match status" value="1"/>
</dbReference>
<keyword evidence="6" id="KW-0732">Signal</keyword>
<dbReference type="GO" id="GO:0009742">
    <property type="term" value="P:brassinosteroid mediated signaling pathway"/>
    <property type="evidence" value="ECO:0007669"/>
    <property type="project" value="UniProtKB-KW"/>
</dbReference>
<dbReference type="Proteomes" id="UP000015106">
    <property type="component" value="Chromosome 5"/>
</dbReference>
<evidence type="ECO:0000313" key="13">
    <source>
        <dbReference type="Proteomes" id="UP000015106"/>
    </source>
</evidence>
<dbReference type="InterPro" id="IPR001611">
    <property type="entry name" value="Leu-rich_rpt"/>
</dbReference>
<evidence type="ECO:0000313" key="12">
    <source>
        <dbReference type="EnsemblPlants" id="TuG1812G0500005512.01.T01"/>
    </source>
</evidence>
<reference evidence="12" key="2">
    <citation type="submission" date="2018-03" db="EMBL/GenBank/DDBJ databases">
        <title>The Triticum urartu genome reveals the dynamic nature of wheat genome evolution.</title>
        <authorList>
            <person name="Ling H."/>
            <person name="Ma B."/>
            <person name="Shi X."/>
            <person name="Liu H."/>
            <person name="Dong L."/>
            <person name="Sun H."/>
            <person name="Cao Y."/>
            <person name="Gao Q."/>
            <person name="Zheng S."/>
            <person name="Li Y."/>
            <person name="Yu Y."/>
            <person name="Du H."/>
            <person name="Qi M."/>
            <person name="Li Y."/>
            <person name="Yu H."/>
            <person name="Cui Y."/>
            <person name="Wang N."/>
            <person name="Chen C."/>
            <person name="Wu H."/>
            <person name="Zhao Y."/>
            <person name="Zhang J."/>
            <person name="Li Y."/>
            <person name="Zhou W."/>
            <person name="Zhang B."/>
            <person name="Hu W."/>
            <person name="Eijk M."/>
            <person name="Tang J."/>
            <person name="Witsenboer H."/>
            <person name="Zhao S."/>
            <person name="Li Z."/>
            <person name="Zhang A."/>
            <person name="Wang D."/>
            <person name="Liang C."/>
        </authorList>
    </citation>
    <scope>NUCLEOTIDE SEQUENCE [LARGE SCALE GENOMIC DNA]</scope>
    <source>
        <strain evidence="12">cv. G1812</strain>
    </source>
</reference>
<keyword evidence="5 11" id="KW-0812">Transmembrane</keyword>
<feature type="transmembrane region" description="Helical" evidence="11">
    <location>
        <begin position="353"/>
        <end position="373"/>
    </location>
</feature>
<evidence type="ECO:0000256" key="3">
    <source>
        <dbReference type="ARBA" id="ARBA00022614"/>
    </source>
</evidence>
<dbReference type="Gramene" id="TuG1812G0500005512.01.T01">
    <property type="protein sequence ID" value="TuG1812G0500005512.01.T01"/>
    <property type="gene ID" value="TuG1812G0500005512.01"/>
</dbReference>
<keyword evidence="7" id="KW-0677">Repeat</keyword>